<organism evidence="5 6">
    <name type="scientific">Heliocybe sulcata</name>
    <dbReference type="NCBI Taxonomy" id="5364"/>
    <lineage>
        <taxon>Eukaryota</taxon>
        <taxon>Fungi</taxon>
        <taxon>Dikarya</taxon>
        <taxon>Basidiomycota</taxon>
        <taxon>Agaricomycotina</taxon>
        <taxon>Agaricomycetes</taxon>
        <taxon>Gloeophyllales</taxon>
        <taxon>Gloeophyllaceae</taxon>
        <taxon>Heliocybe</taxon>
    </lineage>
</organism>
<feature type="transmembrane region" description="Helical" evidence="4">
    <location>
        <begin position="257"/>
        <end position="279"/>
    </location>
</feature>
<reference evidence="5 6" key="1">
    <citation type="journal article" date="2019" name="Nat. Ecol. Evol.">
        <title>Megaphylogeny resolves global patterns of mushroom evolution.</title>
        <authorList>
            <person name="Varga T."/>
            <person name="Krizsan K."/>
            <person name="Foldi C."/>
            <person name="Dima B."/>
            <person name="Sanchez-Garcia M."/>
            <person name="Sanchez-Ramirez S."/>
            <person name="Szollosi G.J."/>
            <person name="Szarkandi J.G."/>
            <person name="Papp V."/>
            <person name="Albert L."/>
            <person name="Andreopoulos W."/>
            <person name="Angelini C."/>
            <person name="Antonin V."/>
            <person name="Barry K.W."/>
            <person name="Bougher N.L."/>
            <person name="Buchanan P."/>
            <person name="Buyck B."/>
            <person name="Bense V."/>
            <person name="Catcheside P."/>
            <person name="Chovatia M."/>
            <person name="Cooper J."/>
            <person name="Damon W."/>
            <person name="Desjardin D."/>
            <person name="Finy P."/>
            <person name="Geml J."/>
            <person name="Haridas S."/>
            <person name="Hughes K."/>
            <person name="Justo A."/>
            <person name="Karasinski D."/>
            <person name="Kautmanova I."/>
            <person name="Kiss B."/>
            <person name="Kocsube S."/>
            <person name="Kotiranta H."/>
            <person name="LaButti K.M."/>
            <person name="Lechner B.E."/>
            <person name="Liimatainen K."/>
            <person name="Lipzen A."/>
            <person name="Lukacs Z."/>
            <person name="Mihaltcheva S."/>
            <person name="Morgado L.N."/>
            <person name="Niskanen T."/>
            <person name="Noordeloos M.E."/>
            <person name="Ohm R.A."/>
            <person name="Ortiz-Santana B."/>
            <person name="Ovrebo C."/>
            <person name="Racz N."/>
            <person name="Riley R."/>
            <person name="Savchenko A."/>
            <person name="Shiryaev A."/>
            <person name="Soop K."/>
            <person name="Spirin V."/>
            <person name="Szebenyi C."/>
            <person name="Tomsovsky M."/>
            <person name="Tulloss R.E."/>
            <person name="Uehling J."/>
            <person name="Grigoriev I.V."/>
            <person name="Vagvolgyi C."/>
            <person name="Papp T."/>
            <person name="Martin F.M."/>
            <person name="Miettinen O."/>
            <person name="Hibbett D.S."/>
            <person name="Nagy L.G."/>
        </authorList>
    </citation>
    <scope>NUCLEOTIDE SEQUENCE [LARGE SCALE GENOMIC DNA]</scope>
    <source>
        <strain evidence="5 6">OMC1185</strain>
    </source>
</reference>
<dbReference type="PANTHER" id="PTHR11360:SF234">
    <property type="entry name" value="MFS-TYPE TRANSPORTER DBAD-RELATED"/>
    <property type="match status" value="1"/>
</dbReference>
<dbReference type="InterPro" id="IPR050327">
    <property type="entry name" value="Proton-linked_MCT"/>
</dbReference>
<dbReference type="InterPro" id="IPR011701">
    <property type="entry name" value="MFS"/>
</dbReference>
<dbReference type="OrthoDB" id="6499973at2759"/>
<comment type="similarity">
    <text evidence="2">Belongs to the major facilitator superfamily. Monocarboxylate porter (TC 2.A.1.13) family.</text>
</comment>
<evidence type="ECO:0000313" key="6">
    <source>
        <dbReference type="Proteomes" id="UP000305948"/>
    </source>
</evidence>
<evidence type="ECO:0000256" key="4">
    <source>
        <dbReference type="SAM" id="Phobius"/>
    </source>
</evidence>
<comment type="subcellular location">
    <subcellularLocation>
        <location evidence="1">Membrane</location>
        <topology evidence="1">Multi-pass membrane protein</topology>
    </subcellularLocation>
</comment>
<proteinExistence type="inferred from homology"/>
<feature type="transmembrane region" description="Helical" evidence="4">
    <location>
        <begin position="285"/>
        <end position="304"/>
    </location>
</feature>
<feature type="transmembrane region" description="Helical" evidence="4">
    <location>
        <begin position="47"/>
        <end position="70"/>
    </location>
</feature>
<keyword evidence="4" id="KW-1133">Transmembrane helix</keyword>
<sequence>MADAVLTPVKDESIEAPQDVTPIVSGPDGHGDSTGEKGSISFPEGGLTAWLTVLGGSMVLFCTIGAVQSFGVYQDYYTRVSLDEHPPSDVSWIGALQVCLLFTMGLPAGKLFDEGYFHVLLALGSLIYLVSLFMLSLAKPHHYYQNILAQGVGMGIGMGLIFLPSLSIASHYFRRKRSLAIGFVIAGSSIGGVIFPILQNHLFYSSAGFPWGVRAAGFICLFLLGSANLLMKTRLPTRKQRGPNNIQPDVAAIMRDVPYLVCVAGFITVFYLQLYAVLHGVPSNIANYALSILNSAALFGRTLPNFAGDIYGPFNVAIPMTFIAGGLIFALFGATSTGGMVVFALLYGFFSGGFISLIAPIAASFATNLGEVGVRIGILCFFVGFAVLTGNPIAGALLRPPHYSWYRPILFAAIVVLFGSFLLFISRAMVARKKGIQRL</sequence>
<evidence type="ECO:0000256" key="2">
    <source>
        <dbReference type="ARBA" id="ARBA00006727"/>
    </source>
</evidence>
<keyword evidence="6" id="KW-1185">Reference proteome</keyword>
<name>A0A5C3MKP0_9AGAM</name>
<accession>A0A5C3MKP0</accession>
<dbReference type="Pfam" id="PF07690">
    <property type="entry name" value="MFS_1"/>
    <property type="match status" value="1"/>
</dbReference>
<feature type="transmembrane region" description="Helical" evidence="4">
    <location>
        <begin position="116"/>
        <end position="135"/>
    </location>
</feature>
<dbReference type="SUPFAM" id="SSF103473">
    <property type="entry name" value="MFS general substrate transporter"/>
    <property type="match status" value="1"/>
</dbReference>
<feature type="transmembrane region" description="Helical" evidence="4">
    <location>
        <begin position="340"/>
        <end position="366"/>
    </location>
</feature>
<protein>
    <submittedName>
        <fullName evidence="5">MFS general substrate transporter</fullName>
    </submittedName>
</protein>
<dbReference type="Proteomes" id="UP000305948">
    <property type="component" value="Unassembled WGS sequence"/>
</dbReference>
<feature type="transmembrane region" description="Helical" evidence="4">
    <location>
        <begin position="378"/>
        <end position="397"/>
    </location>
</feature>
<dbReference type="GO" id="GO:0022857">
    <property type="term" value="F:transmembrane transporter activity"/>
    <property type="evidence" value="ECO:0007669"/>
    <property type="project" value="InterPro"/>
</dbReference>
<feature type="transmembrane region" description="Helical" evidence="4">
    <location>
        <begin position="178"/>
        <end position="199"/>
    </location>
</feature>
<dbReference type="AlphaFoldDB" id="A0A5C3MKP0"/>
<keyword evidence="4" id="KW-0472">Membrane</keyword>
<feature type="transmembrane region" description="Helical" evidence="4">
    <location>
        <begin position="316"/>
        <end position="334"/>
    </location>
</feature>
<feature type="transmembrane region" description="Helical" evidence="4">
    <location>
        <begin position="90"/>
        <end position="109"/>
    </location>
</feature>
<dbReference type="InterPro" id="IPR036259">
    <property type="entry name" value="MFS_trans_sf"/>
</dbReference>
<evidence type="ECO:0000256" key="1">
    <source>
        <dbReference type="ARBA" id="ARBA00004141"/>
    </source>
</evidence>
<dbReference type="Gene3D" id="1.20.1250.20">
    <property type="entry name" value="MFS general substrate transporter like domains"/>
    <property type="match status" value="2"/>
</dbReference>
<evidence type="ECO:0000256" key="3">
    <source>
        <dbReference type="SAM" id="MobiDB-lite"/>
    </source>
</evidence>
<feature type="transmembrane region" description="Helical" evidence="4">
    <location>
        <begin position="147"/>
        <end position="166"/>
    </location>
</feature>
<dbReference type="EMBL" id="ML213534">
    <property type="protein sequence ID" value="TFK45969.1"/>
    <property type="molecule type" value="Genomic_DNA"/>
</dbReference>
<dbReference type="GO" id="GO:0016020">
    <property type="term" value="C:membrane"/>
    <property type="evidence" value="ECO:0007669"/>
    <property type="project" value="UniProtKB-SubCell"/>
</dbReference>
<dbReference type="PANTHER" id="PTHR11360">
    <property type="entry name" value="MONOCARBOXYLATE TRANSPORTER"/>
    <property type="match status" value="1"/>
</dbReference>
<evidence type="ECO:0000313" key="5">
    <source>
        <dbReference type="EMBL" id="TFK45969.1"/>
    </source>
</evidence>
<keyword evidence="4" id="KW-0812">Transmembrane</keyword>
<feature type="transmembrane region" description="Helical" evidence="4">
    <location>
        <begin position="211"/>
        <end position="231"/>
    </location>
</feature>
<gene>
    <name evidence="5" type="ORF">OE88DRAFT_1638937</name>
</gene>
<feature type="transmembrane region" description="Helical" evidence="4">
    <location>
        <begin position="409"/>
        <end position="430"/>
    </location>
</feature>
<feature type="region of interest" description="Disordered" evidence="3">
    <location>
        <begin position="17"/>
        <end position="38"/>
    </location>
</feature>